<dbReference type="GO" id="GO:0055085">
    <property type="term" value="P:transmembrane transport"/>
    <property type="evidence" value="ECO:0007669"/>
    <property type="project" value="InterPro"/>
</dbReference>
<dbReference type="SUPFAM" id="SSF161098">
    <property type="entry name" value="MetI-like"/>
    <property type="match status" value="1"/>
</dbReference>
<proteinExistence type="inferred from homology"/>
<keyword evidence="2 8" id="KW-0813">Transport</keyword>
<dbReference type="CDD" id="cd06261">
    <property type="entry name" value="TM_PBP2"/>
    <property type="match status" value="1"/>
</dbReference>
<evidence type="ECO:0000256" key="5">
    <source>
        <dbReference type="ARBA" id="ARBA00022692"/>
    </source>
</evidence>
<reference evidence="10 11" key="1">
    <citation type="journal article" date="2010" name="Stand. Genomic Sci.">
        <title>Complete genome sequence of Conexibacter woesei type strain (ID131577).</title>
        <authorList>
            <person name="Pukall R."/>
            <person name="Lapidus A."/>
            <person name="Glavina Del Rio T."/>
            <person name="Copeland A."/>
            <person name="Tice H."/>
            <person name="Cheng J.-F."/>
            <person name="Lucas S."/>
            <person name="Chen F."/>
            <person name="Nolan M."/>
            <person name="Bruce D."/>
            <person name="Goodwin L."/>
            <person name="Pitluck S."/>
            <person name="Mavromatis K."/>
            <person name="Ivanova N."/>
            <person name="Ovchinnikova G."/>
            <person name="Pati A."/>
            <person name="Chen A."/>
            <person name="Palaniappan K."/>
            <person name="Land M."/>
            <person name="Hauser L."/>
            <person name="Chang Y.-J."/>
            <person name="Jeffries C.D."/>
            <person name="Chain P."/>
            <person name="Meincke L."/>
            <person name="Sims D."/>
            <person name="Brettin T."/>
            <person name="Detter J.C."/>
            <person name="Rohde M."/>
            <person name="Goeker M."/>
            <person name="Bristow J."/>
            <person name="Eisen J.A."/>
            <person name="Markowitz V."/>
            <person name="Kyrpides N.C."/>
            <person name="Klenk H.-P."/>
            <person name="Hugenholtz P."/>
        </authorList>
    </citation>
    <scope>NUCLEOTIDE SEQUENCE [LARGE SCALE GENOMIC DNA]</scope>
    <source>
        <strain evidence="11">DSM 14684 / CIP 108061 / JCM 11494 / NBRC 100937 / ID131577</strain>
    </source>
</reference>
<keyword evidence="11" id="KW-1185">Reference proteome</keyword>
<sequence>MARPGRIALWAFGVLVGLWLILPTLVVIPVGFSERASFAFPPDGLSLRWYRNFFEDPAWIGALGNSLLIGLLSAALATVLGTAAALGLARWSSRRGRPVTRALLLSPLVLPGIVIAIAIYAVFLKLRLLGTVQGFVLAHAMLGMPLVLVAVTASLEGFDARLERAAASLGAGPWATARQVTLPLIAPGVLSGALFAFMTSFDEVMVALFIKSPYLETLPVKMFASMSRDVDPTIAAAASLILALTTTVLLSAAVGLARRGRRAGGRLA</sequence>
<keyword evidence="5 8" id="KW-0812">Transmembrane</keyword>
<keyword evidence="7 8" id="KW-0472">Membrane</keyword>
<dbReference type="STRING" id="469383.Cwoe_0569"/>
<reference evidence="11" key="2">
    <citation type="submission" date="2010-01" db="EMBL/GenBank/DDBJ databases">
        <title>The complete genome of Conexibacter woesei DSM 14684.</title>
        <authorList>
            <consortium name="US DOE Joint Genome Institute (JGI-PGF)"/>
            <person name="Lucas S."/>
            <person name="Copeland A."/>
            <person name="Lapidus A."/>
            <person name="Glavina del Rio T."/>
            <person name="Dalin E."/>
            <person name="Tice H."/>
            <person name="Bruce D."/>
            <person name="Goodwin L."/>
            <person name="Pitluck S."/>
            <person name="Kyrpides N."/>
            <person name="Mavromatis K."/>
            <person name="Ivanova N."/>
            <person name="Mikhailova N."/>
            <person name="Chertkov O."/>
            <person name="Brettin T."/>
            <person name="Detter J.C."/>
            <person name="Han C."/>
            <person name="Larimer F."/>
            <person name="Land M."/>
            <person name="Hauser L."/>
            <person name="Markowitz V."/>
            <person name="Cheng J.-F."/>
            <person name="Hugenholtz P."/>
            <person name="Woyke T."/>
            <person name="Wu D."/>
            <person name="Pukall R."/>
            <person name="Steenblock K."/>
            <person name="Schneider S."/>
            <person name="Klenk H.-P."/>
            <person name="Eisen J.A."/>
        </authorList>
    </citation>
    <scope>NUCLEOTIDE SEQUENCE [LARGE SCALE GENOMIC DNA]</scope>
    <source>
        <strain evidence="11">DSM 14684 / CIP 108061 / JCM 11494 / NBRC 100937 / ID131577</strain>
    </source>
</reference>
<dbReference type="InterPro" id="IPR000515">
    <property type="entry name" value="MetI-like"/>
</dbReference>
<feature type="transmembrane region" description="Helical" evidence="8">
    <location>
        <begin position="103"/>
        <end position="123"/>
    </location>
</feature>
<feature type="transmembrane region" description="Helical" evidence="8">
    <location>
        <begin position="7"/>
        <end position="32"/>
    </location>
</feature>
<evidence type="ECO:0000256" key="2">
    <source>
        <dbReference type="ARBA" id="ARBA00022448"/>
    </source>
</evidence>
<dbReference type="HOGENOM" id="CLU_016047_3_1_11"/>
<evidence type="ECO:0000313" key="11">
    <source>
        <dbReference type="Proteomes" id="UP000008229"/>
    </source>
</evidence>
<dbReference type="OrthoDB" id="6496035at2"/>
<organism evidence="10 11">
    <name type="scientific">Conexibacter woesei (strain DSM 14684 / CCUG 47730 / CIP 108061 / JCM 11494 / NBRC 100937 / ID131577)</name>
    <dbReference type="NCBI Taxonomy" id="469383"/>
    <lineage>
        <taxon>Bacteria</taxon>
        <taxon>Bacillati</taxon>
        <taxon>Actinomycetota</taxon>
        <taxon>Thermoleophilia</taxon>
        <taxon>Solirubrobacterales</taxon>
        <taxon>Conexibacteraceae</taxon>
        <taxon>Conexibacter</taxon>
    </lineage>
</organism>
<comment type="subcellular location">
    <subcellularLocation>
        <location evidence="1">Cell inner membrane</location>
        <topology evidence="1">Multi-pass membrane protein</topology>
    </subcellularLocation>
    <subcellularLocation>
        <location evidence="8">Cell membrane</location>
        <topology evidence="8">Multi-pass membrane protein</topology>
    </subcellularLocation>
</comment>
<dbReference type="eggNOG" id="COG1177">
    <property type="taxonomic scope" value="Bacteria"/>
</dbReference>
<feature type="transmembrane region" description="Helical" evidence="8">
    <location>
        <begin position="188"/>
        <end position="214"/>
    </location>
</feature>
<dbReference type="GO" id="GO:0005886">
    <property type="term" value="C:plasma membrane"/>
    <property type="evidence" value="ECO:0007669"/>
    <property type="project" value="UniProtKB-SubCell"/>
</dbReference>
<dbReference type="Proteomes" id="UP000008229">
    <property type="component" value="Chromosome"/>
</dbReference>
<evidence type="ECO:0000256" key="4">
    <source>
        <dbReference type="ARBA" id="ARBA00022519"/>
    </source>
</evidence>
<name>D3F8D4_CONWI</name>
<accession>D3F8D4</accession>
<dbReference type="AlphaFoldDB" id="D3F8D4"/>
<dbReference type="RefSeq" id="WP_012932057.1">
    <property type="nucleotide sequence ID" value="NC_013739.1"/>
</dbReference>
<evidence type="ECO:0000256" key="6">
    <source>
        <dbReference type="ARBA" id="ARBA00022989"/>
    </source>
</evidence>
<dbReference type="PANTHER" id="PTHR43357">
    <property type="entry name" value="INNER MEMBRANE ABC TRANSPORTER PERMEASE PROTEIN YDCV"/>
    <property type="match status" value="1"/>
</dbReference>
<feature type="transmembrane region" description="Helical" evidence="8">
    <location>
        <begin position="234"/>
        <end position="257"/>
    </location>
</feature>
<dbReference type="InterPro" id="IPR035906">
    <property type="entry name" value="MetI-like_sf"/>
</dbReference>
<dbReference type="Gene3D" id="1.10.3720.10">
    <property type="entry name" value="MetI-like"/>
    <property type="match status" value="1"/>
</dbReference>
<evidence type="ECO:0000256" key="3">
    <source>
        <dbReference type="ARBA" id="ARBA00022475"/>
    </source>
</evidence>
<gene>
    <name evidence="10" type="ordered locus">Cwoe_0569</name>
</gene>
<evidence type="ECO:0000256" key="1">
    <source>
        <dbReference type="ARBA" id="ARBA00004429"/>
    </source>
</evidence>
<evidence type="ECO:0000256" key="7">
    <source>
        <dbReference type="ARBA" id="ARBA00023136"/>
    </source>
</evidence>
<keyword evidence="6 8" id="KW-1133">Transmembrane helix</keyword>
<feature type="domain" description="ABC transmembrane type-1" evidence="9">
    <location>
        <begin position="63"/>
        <end position="253"/>
    </location>
</feature>
<protein>
    <submittedName>
        <fullName evidence="10">Binding-protein-dependent transport systems inner membrane component</fullName>
    </submittedName>
</protein>
<dbReference type="KEGG" id="cwo:Cwoe_0569"/>
<dbReference type="EMBL" id="CP001854">
    <property type="protein sequence ID" value="ADB49004.1"/>
    <property type="molecule type" value="Genomic_DNA"/>
</dbReference>
<dbReference type="Pfam" id="PF00528">
    <property type="entry name" value="BPD_transp_1"/>
    <property type="match status" value="1"/>
</dbReference>
<keyword evidence="3" id="KW-1003">Cell membrane</keyword>
<evidence type="ECO:0000256" key="8">
    <source>
        <dbReference type="RuleBase" id="RU363032"/>
    </source>
</evidence>
<keyword evidence="4" id="KW-0997">Cell inner membrane</keyword>
<feature type="transmembrane region" description="Helical" evidence="8">
    <location>
        <begin position="67"/>
        <end position="91"/>
    </location>
</feature>
<dbReference type="PANTHER" id="PTHR43357:SF4">
    <property type="entry name" value="INNER MEMBRANE ABC TRANSPORTER PERMEASE PROTEIN YDCV"/>
    <property type="match status" value="1"/>
</dbReference>
<comment type="similarity">
    <text evidence="8">Belongs to the binding-protein-dependent transport system permease family.</text>
</comment>
<dbReference type="PROSITE" id="PS50928">
    <property type="entry name" value="ABC_TM1"/>
    <property type="match status" value="1"/>
</dbReference>
<evidence type="ECO:0000313" key="10">
    <source>
        <dbReference type="EMBL" id="ADB49004.1"/>
    </source>
</evidence>
<evidence type="ECO:0000259" key="9">
    <source>
        <dbReference type="PROSITE" id="PS50928"/>
    </source>
</evidence>
<feature type="transmembrane region" description="Helical" evidence="8">
    <location>
        <begin position="135"/>
        <end position="155"/>
    </location>
</feature>